<name>F7WYZ4_9GAMM</name>
<evidence type="ECO:0000256" key="4">
    <source>
        <dbReference type="ARBA" id="ARBA00022692"/>
    </source>
</evidence>
<proteinExistence type="inferred from homology"/>
<evidence type="ECO:0000313" key="8">
    <source>
        <dbReference type="EMBL" id="AEH39644.1"/>
    </source>
</evidence>
<feature type="transmembrane region" description="Helical" evidence="7">
    <location>
        <begin position="172"/>
        <end position="205"/>
    </location>
</feature>
<dbReference type="AlphaFoldDB" id="F7WYZ4"/>
<keyword evidence="6 7" id="KW-0472">Membrane</keyword>
<keyword evidence="5 7" id="KW-1133">Transmembrane helix</keyword>
<dbReference type="eggNOG" id="COG1684">
    <property type="taxonomic scope" value="Bacteria"/>
</dbReference>
<feature type="transmembrane region" description="Helical" evidence="7">
    <location>
        <begin position="236"/>
        <end position="256"/>
    </location>
</feature>
<protein>
    <submittedName>
        <fullName evidence="8">Type III protein export, membrane component</fullName>
    </submittedName>
</protein>
<dbReference type="InterPro" id="IPR002010">
    <property type="entry name" value="T3SS_IM_R"/>
</dbReference>
<comment type="subcellular location">
    <subcellularLocation>
        <location evidence="1">Cell membrane</location>
        <topology evidence="1">Multi-pass membrane protein</topology>
    </subcellularLocation>
</comment>
<dbReference type="GO" id="GO:0006605">
    <property type="term" value="P:protein targeting"/>
    <property type="evidence" value="ECO:0007669"/>
    <property type="project" value="InterPro"/>
</dbReference>
<evidence type="ECO:0000256" key="1">
    <source>
        <dbReference type="ARBA" id="ARBA00004651"/>
    </source>
</evidence>
<evidence type="ECO:0000313" key="9">
    <source>
        <dbReference type="Proteomes" id="UP000006811"/>
    </source>
</evidence>
<organism evidence="8 9">
    <name type="scientific">Buchnera aphidicola</name>
    <name type="common">Cinara tujafilina</name>
    <dbReference type="NCBI Taxonomy" id="261317"/>
    <lineage>
        <taxon>Bacteria</taxon>
        <taxon>Pseudomonadati</taxon>
        <taxon>Pseudomonadota</taxon>
        <taxon>Gammaproteobacteria</taxon>
        <taxon>Enterobacterales</taxon>
        <taxon>Erwiniaceae</taxon>
        <taxon>Buchnera</taxon>
    </lineage>
</organism>
<accession>F7WYZ4</accession>
<dbReference type="EMBL" id="CP001817">
    <property type="protein sequence ID" value="AEH39644.1"/>
    <property type="molecule type" value="Genomic_DNA"/>
</dbReference>
<evidence type="ECO:0000256" key="5">
    <source>
        <dbReference type="ARBA" id="ARBA00022989"/>
    </source>
</evidence>
<dbReference type="PANTHER" id="PTHR30065:SF1">
    <property type="entry name" value="SURFACE PRESENTATION OF ANTIGENS PROTEIN SPAR"/>
    <property type="match status" value="1"/>
</dbReference>
<feature type="transmembrane region" description="Helical" evidence="7">
    <location>
        <begin position="6"/>
        <end position="29"/>
    </location>
</feature>
<keyword evidence="3" id="KW-1003">Cell membrane</keyword>
<keyword evidence="9" id="KW-1185">Reference proteome</keyword>
<dbReference type="GO" id="GO:0005886">
    <property type="term" value="C:plasma membrane"/>
    <property type="evidence" value="ECO:0007669"/>
    <property type="project" value="UniProtKB-SubCell"/>
</dbReference>
<dbReference type="Pfam" id="PF01311">
    <property type="entry name" value="Bac_export_1"/>
    <property type="match status" value="1"/>
</dbReference>
<evidence type="ECO:0000256" key="6">
    <source>
        <dbReference type="ARBA" id="ARBA00023136"/>
    </source>
</evidence>
<keyword evidence="4 7" id="KW-0812">Transmembrane</keyword>
<feature type="transmembrane region" description="Helical" evidence="7">
    <location>
        <begin position="71"/>
        <end position="98"/>
    </location>
</feature>
<dbReference type="PANTHER" id="PTHR30065">
    <property type="entry name" value="FLAGELLAR BIOSYNTHETIC PROTEIN FLIR"/>
    <property type="match status" value="1"/>
</dbReference>
<feature type="transmembrane region" description="Helical" evidence="7">
    <location>
        <begin position="129"/>
        <end position="152"/>
    </location>
</feature>
<dbReference type="STRING" id="261317.BCTU_051"/>
<reference evidence="8 9" key="1">
    <citation type="journal article" date="2011" name="Appl. Environ. Microbiol.">
        <title>The genome of Buchnera aphidicola from the aphid Cinara tujafilina provides new clues about the evolutionary history of metabolic losses in bacterial endosymbionts.</title>
        <authorList>
            <person name="Lamelas A."/>
            <person name="Gosalbes M.J."/>
            <person name="Moya A."/>
            <person name="Latorre A."/>
        </authorList>
    </citation>
    <scope>NUCLEOTIDE SEQUENCE [LARGE SCALE GENOMIC DNA]</scope>
    <source>
        <strain evidence="9">Cinara tujafilina</strain>
    </source>
</reference>
<comment type="similarity">
    <text evidence="2">Belongs to the FliR/MopE/SpaR family.</text>
</comment>
<evidence type="ECO:0000256" key="2">
    <source>
        <dbReference type="ARBA" id="ARBA00009772"/>
    </source>
</evidence>
<dbReference type="KEGG" id="baj:BCTU_051"/>
<dbReference type="HOGENOM" id="CLU_063626_4_0_6"/>
<dbReference type="PRINTS" id="PR00953">
    <property type="entry name" value="TYPE3IMRPROT"/>
</dbReference>
<evidence type="ECO:0000256" key="3">
    <source>
        <dbReference type="ARBA" id="ARBA00022475"/>
    </source>
</evidence>
<feature type="transmembrane region" description="Helical" evidence="7">
    <location>
        <begin position="41"/>
        <end position="59"/>
    </location>
</feature>
<gene>
    <name evidence="8" type="primary">fliR</name>
    <name evidence="8" type="ORF">BCTU_051</name>
</gene>
<dbReference type="Proteomes" id="UP000006811">
    <property type="component" value="Chromosome"/>
</dbReference>
<evidence type="ECO:0000256" key="7">
    <source>
        <dbReference type="SAM" id="Phobius"/>
    </source>
</evidence>
<sequence length="257" mass="29914">MNNFIVSIFLSCINSYIILIMTRIFAFFCFSSIFNNKNIPVVIKIVFTYSIAIFLFPLLSCRNSINFNVDFLFLLVYQIFIGLVLGLSIQCVFVCVYLTGEIISSQIGLSFSIFFDLNEYTQSLVISRFLNIFLFCFFYAIDGHLWIIKILIKSFRKFPLMQPNINKNLLISLLYFSNVIFFNGLLLSLPILFFLLIIQIILAVLNRMMPQVSLFSIFFPAILIAGIFILKTFVIFLFPVFFSFFDYVLKYLLLLMS</sequence>
<feature type="transmembrane region" description="Helical" evidence="7">
    <location>
        <begin position="212"/>
        <end position="230"/>
    </location>
</feature>